<dbReference type="SUPFAM" id="SSF56672">
    <property type="entry name" value="DNA/RNA polymerases"/>
    <property type="match status" value="1"/>
</dbReference>
<gene>
    <name evidence="6" type="ORF">M9458_044492</name>
</gene>
<dbReference type="Pfam" id="PF00078">
    <property type="entry name" value="RVT_1"/>
    <property type="match status" value="1"/>
</dbReference>
<feature type="domain" description="Reverse transcriptase" evidence="5">
    <location>
        <begin position="156"/>
        <end position="335"/>
    </location>
</feature>
<evidence type="ECO:0000256" key="4">
    <source>
        <dbReference type="SAM" id="Phobius"/>
    </source>
</evidence>
<evidence type="ECO:0000259" key="5">
    <source>
        <dbReference type="PROSITE" id="PS50878"/>
    </source>
</evidence>
<dbReference type="PANTHER" id="PTHR24559">
    <property type="entry name" value="TRANSPOSON TY3-I GAG-POL POLYPROTEIN"/>
    <property type="match status" value="1"/>
</dbReference>
<sequence>MDSNSASASSLQNTSPNVNPADVTNLQAAFAYQSERLKNYQEQLTKLILGFPWLSTHDPDFSWKSGELTRWSNFCLHNCLTLKPQPCFTTSIESPDNPKPINLPPCYQDLSEVFSKTKATQLPPHRPWDCSIDLLPNAMPPKSKSQAMEDYITEALDSGFIRPSTSPAAAGFFFVEKKDGGLRPCIDYRGLNNVTVKFCYPLPLVPAALEQLREATIYTKLDLRSAYNLIRIKEGDEWKTVFLTTRGHYEYQVMPYGLANSPAVFQSFINEIFKDILNQYVIAYIDDILIYSKTEAEHVQHVRTVLSRLLENQLYVKAEKCEFHVPQTTFLGYQVSPHGVKMDTTKVKAVTEWPQPTTIKELQRFLGFANFYRRFIRNYSTVASPLTALLKGKPKKLKWTEEVGQAFASLKERFTPAPRPRGRPLGGILPHPSTDCHRSLCCFYSQAMYSLPVKYCQFHLPYQAFFIILFDYLLLICLDFGFTSSRIYPLDCMPDWTVFSDSTLACLSTLVSWFALLFRLPLWTVTLALTLACLTLLITGSPFCSVVCAGLPFRF</sequence>
<dbReference type="InterPro" id="IPR043502">
    <property type="entry name" value="DNA/RNA_pol_sf"/>
</dbReference>
<organism evidence="6 7">
    <name type="scientific">Cirrhinus mrigala</name>
    <name type="common">Mrigala</name>
    <dbReference type="NCBI Taxonomy" id="683832"/>
    <lineage>
        <taxon>Eukaryota</taxon>
        <taxon>Metazoa</taxon>
        <taxon>Chordata</taxon>
        <taxon>Craniata</taxon>
        <taxon>Vertebrata</taxon>
        <taxon>Euteleostomi</taxon>
        <taxon>Actinopterygii</taxon>
        <taxon>Neopterygii</taxon>
        <taxon>Teleostei</taxon>
        <taxon>Ostariophysi</taxon>
        <taxon>Cypriniformes</taxon>
        <taxon>Cyprinidae</taxon>
        <taxon>Labeoninae</taxon>
        <taxon>Labeonini</taxon>
        <taxon>Cirrhinus</taxon>
    </lineage>
</organism>
<keyword evidence="4" id="KW-1133">Transmembrane helix</keyword>
<dbReference type="EMBL" id="JAMKFB020000022">
    <property type="protein sequence ID" value="KAL0160767.1"/>
    <property type="molecule type" value="Genomic_DNA"/>
</dbReference>
<dbReference type="Gene3D" id="3.10.10.10">
    <property type="entry name" value="HIV Type 1 Reverse Transcriptase, subunit A, domain 1"/>
    <property type="match status" value="1"/>
</dbReference>
<dbReference type="Proteomes" id="UP001529510">
    <property type="component" value="Unassembled WGS sequence"/>
</dbReference>
<evidence type="ECO:0000313" key="6">
    <source>
        <dbReference type="EMBL" id="KAL0160767.1"/>
    </source>
</evidence>
<accession>A0ABD0NHG4</accession>
<keyword evidence="4" id="KW-0812">Transmembrane</keyword>
<evidence type="ECO:0000256" key="2">
    <source>
        <dbReference type="ARBA" id="ARBA00012180"/>
    </source>
</evidence>
<keyword evidence="4" id="KW-0472">Membrane</keyword>
<dbReference type="Gene3D" id="3.30.70.270">
    <property type="match status" value="2"/>
</dbReference>
<feature type="region of interest" description="Disordered" evidence="3">
    <location>
        <begin position="1"/>
        <end position="20"/>
    </location>
</feature>
<dbReference type="EC" id="3.1.26.4" evidence="2"/>
<feature type="transmembrane region" description="Helical" evidence="4">
    <location>
        <begin position="528"/>
        <end position="553"/>
    </location>
</feature>
<dbReference type="InterPro" id="IPR000477">
    <property type="entry name" value="RT_dom"/>
</dbReference>
<dbReference type="GO" id="GO:0004523">
    <property type="term" value="F:RNA-DNA hybrid ribonuclease activity"/>
    <property type="evidence" value="ECO:0007669"/>
    <property type="project" value="UniProtKB-EC"/>
</dbReference>
<comment type="caution">
    <text evidence="6">The sequence shown here is derived from an EMBL/GenBank/DDBJ whole genome shotgun (WGS) entry which is preliminary data.</text>
</comment>
<comment type="similarity">
    <text evidence="1">Belongs to the beta type-B retroviral polymerase family. HERV class-II K(HML-2) pol subfamily.</text>
</comment>
<evidence type="ECO:0000256" key="1">
    <source>
        <dbReference type="ARBA" id="ARBA00010879"/>
    </source>
</evidence>
<protein>
    <recommendedName>
        <fullName evidence="2">ribonuclease H</fullName>
        <ecNumber evidence="2">3.1.26.4</ecNumber>
    </recommendedName>
</protein>
<dbReference type="CDD" id="cd01647">
    <property type="entry name" value="RT_LTR"/>
    <property type="match status" value="1"/>
</dbReference>
<dbReference type="AlphaFoldDB" id="A0ABD0NHG4"/>
<feature type="transmembrane region" description="Helical" evidence="4">
    <location>
        <begin position="503"/>
        <end position="522"/>
    </location>
</feature>
<reference evidence="6 7" key="1">
    <citation type="submission" date="2024-05" db="EMBL/GenBank/DDBJ databases">
        <title>Genome sequencing and assembly of Indian major carp, Cirrhinus mrigala (Hamilton, 1822).</title>
        <authorList>
            <person name="Mohindra V."/>
            <person name="Chowdhury L.M."/>
            <person name="Lal K."/>
            <person name="Jena J.K."/>
        </authorList>
    </citation>
    <scope>NUCLEOTIDE SEQUENCE [LARGE SCALE GENOMIC DNA]</scope>
    <source>
        <strain evidence="6">CM1030</strain>
        <tissue evidence="6">Blood</tissue>
    </source>
</reference>
<evidence type="ECO:0000256" key="3">
    <source>
        <dbReference type="SAM" id="MobiDB-lite"/>
    </source>
</evidence>
<feature type="transmembrane region" description="Helical" evidence="4">
    <location>
        <begin position="460"/>
        <end position="482"/>
    </location>
</feature>
<name>A0ABD0NHG4_CIRMR</name>
<dbReference type="PROSITE" id="PS50878">
    <property type="entry name" value="RT_POL"/>
    <property type="match status" value="1"/>
</dbReference>
<dbReference type="InterPro" id="IPR043128">
    <property type="entry name" value="Rev_trsase/Diguanyl_cyclase"/>
</dbReference>
<dbReference type="InterPro" id="IPR053134">
    <property type="entry name" value="RNA-dir_DNA_polymerase"/>
</dbReference>
<evidence type="ECO:0000313" key="7">
    <source>
        <dbReference type="Proteomes" id="UP001529510"/>
    </source>
</evidence>
<proteinExistence type="inferred from homology"/>
<keyword evidence="7" id="KW-1185">Reference proteome</keyword>
<dbReference type="PANTHER" id="PTHR24559:SF440">
    <property type="entry name" value="RIBONUCLEASE H"/>
    <property type="match status" value="1"/>
</dbReference>
<dbReference type="FunFam" id="3.30.70.270:FF:000063">
    <property type="entry name" value="Zinc knuckle domaincontaining protein"/>
    <property type="match status" value="1"/>
</dbReference>